<dbReference type="InterPro" id="IPR006140">
    <property type="entry name" value="D-isomer_DH_NAD-bd"/>
</dbReference>
<protein>
    <submittedName>
        <fullName evidence="7">Hydroxyphenylpyruvate reductase</fullName>
    </submittedName>
</protein>
<dbReference type="GO" id="GO:0051287">
    <property type="term" value="F:NAD binding"/>
    <property type="evidence" value="ECO:0007669"/>
    <property type="project" value="InterPro"/>
</dbReference>
<dbReference type="SUPFAM" id="SSF51735">
    <property type="entry name" value="NAD(P)-binding Rossmann-fold domains"/>
    <property type="match status" value="1"/>
</dbReference>
<dbReference type="InterPro" id="IPR050223">
    <property type="entry name" value="D-isomer_2-hydroxyacid_DH"/>
</dbReference>
<dbReference type="InterPro" id="IPR006139">
    <property type="entry name" value="D-isomer_2_OHA_DH_cat_dom"/>
</dbReference>
<dbReference type="Pfam" id="PF02826">
    <property type="entry name" value="2-Hacid_dh_C"/>
    <property type="match status" value="1"/>
</dbReference>
<evidence type="ECO:0000256" key="2">
    <source>
        <dbReference type="ARBA" id="ARBA00023002"/>
    </source>
</evidence>
<dbReference type="PROSITE" id="PS00065">
    <property type="entry name" value="D_2_HYDROXYACID_DH_1"/>
    <property type="match status" value="1"/>
</dbReference>
<dbReference type="GO" id="GO:0030267">
    <property type="term" value="F:glyoxylate reductase (NADPH) activity"/>
    <property type="evidence" value="ECO:0007669"/>
    <property type="project" value="TreeGrafter"/>
</dbReference>
<reference evidence="7" key="1">
    <citation type="journal article" date="2023" name="Nat. Commun.">
        <title>Diploid and tetraploid genomes of Acorus and the evolution of monocots.</title>
        <authorList>
            <person name="Ma L."/>
            <person name="Liu K.W."/>
            <person name="Li Z."/>
            <person name="Hsiao Y.Y."/>
            <person name="Qi Y."/>
            <person name="Fu T."/>
            <person name="Tang G.D."/>
            <person name="Zhang D."/>
            <person name="Sun W.H."/>
            <person name="Liu D.K."/>
            <person name="Li Y."/>
            <person name="Chen G.Z."/>
            <person name="Liu X.D."/>
            <person name="Liao X.Y."/>
            <person name="Jiang Y.T."/>
            <person name="Yu X."/>
            <person name="Hao Y."/>
            <person name="Huang J."/>
            <person name="Zhao X.W."/>
            <person name="Ke S."/>
            <person name="Chen Y.Y."/>
            <person name="Wu W.L."/>
            <person name="Hsu J.L."/>
            <person name="Lin Y.F."/>
            <person name="Huang M.D."/>
            <person name="Li C.Y."/>
            <person name="Huang L."/>
            <person name="Wang Z.W."/>
            <person name="Zhao X."/>
            <person name="Zhong W.Y."/>
            <person name="Peng D.H."/>
            <person name="Ahmad S."/>
            <person name="Lan S."/>
            <person name="Zhang J.S."/>
            <person name="Tsai W.C."/>
            <person name="Van de Peer Y."/>
            <person name="Liu Z.J."/>
        </authorList>
    </citation>
    <scope>NUCLEOTIDE SEQUENCE</scope>
    <source>
        <strain evidence="7">SCP</strain>
    </source>
</reference>
<keyword evidence="8" id="KW-1185">Reference proteome</keyword>
<gene>
    <name evidence="7" type="ORF">QJS04_geneDACA019435</name>
</gene>
<dbReference type="FunFam" id="3.40.50.720:FF:000213">
    <property type="entry name" value="Putative 2-hydroxyacid dehydrogenase"/>
    <property type="match status" value="1"/>
</dbReference>
<keyword evidence="2 4" id="KW-0560">Oxidoreductase</keyword>
<reference evidence="7" key="2">
    <citation type="submission" date="2023-06" db="EMBL/GenBank/DDBJ databases">
        <authorList>
            <person name="Ma L."/>
            <person name="Liu K.-W."/>
            <person name="Li Z."/>
            <person name="Hsiao Y.-Y."/>
            <person name="Qi Y."/>
            <person name="Fu T."/>
            <person name="Tang G."/>
            <person name="Zhang D."/>
            <person name="Sun W.-H."/>
            <person name="Liu D.-K."/>
            <person name="Li Y."/>
            <person name="Chen G.-Z."/>
            <person name="Liu X.-D."/>
            <person name="Liao X.-Y."/>
            <person name="Jiang Y.-T."/>
            <person name="Yu X."/>
            <person name="Hao Y."/>
            <person name="Huang J."/>
            <person name="Zhao X.-W."/>
            <person name="Ke S."/>
            <person name="Chen Y.-Y."/>
            <person name="Wu W.-L."/>
            <person name="Hsu J.-L."/>
            <person name="Lin Y.-F."/>
            <person name="Huang M.-D."/>
            <person name="Li C.-Y."/>
            <person name="Huang L."/>
            <person name="Wang Z.-W."/>
            <person name="Zhao X."/>
            <person name="Zhong W.-Y."/>
            <person name="Peng D.-H."/>
            <person name="Ahmad S."/>
            <person name="Lan S."/>
            <person name="Zhang J.-S."/>
            <person name="Tsai W.-C."/>
            <person name="Van De Peer Y."/>
            <person name="Liu Z.-J."/>
        </authorList>
    </citation>
    <scope>NUCLEOTIDE SEQUENCE</scope>
    <source>
        <strain evidence="7">SCP</strain>
        <tissue evidence="7">Leaves</tissue>
    </source>
</reference>
<evidence type="ECO:0000256" key="3">
    <source>
        <dbReference type="ARBA" id="ARBA00023027"/>
    </source>
</evidence>
<proteinExistence type="inferred from homology"/>
<feature type="domain" description="D-isomer specific 2-hydroxyacid dehydrogenase NAD-binding" evidence="6">
    <location>
        <begin position="109"/>
        <end position="282"/>
    </location>
</feature>
<feature type="domain" description="D-isomer specific 2-hydroxyacid dehydrogenase catalytic" evidence="5">
    <location>
        <begin position="7"/>
        <end position="313"/>
    </location>
</feature>
<dbReference type="CDD" id="cd12156">
    <property type="entry name" value="HPPR"/>
    <property type="match status" value="1"/>
</dbReference>
<evidence type="ECO:0000259" key="5">
    <source>
        <dbReference type="Pfam" id="PF00389"/>
    </source>
</evidence>
<dbReference type="GO" id="GO:0005829">
    <property type="term" value="C:cytosol"/>
    <property type="evidence" value="ECO:0007669"/>
    <property type="project" value="TreeGrafter"/>
</dbReference>
<sequence>MGALGVLLTYPMNPYLEEELDKRFKLFRLWESPNKKDFLRSNSASIRAVVGNSNVGADAETIDALPRLEIVSSYSVGLDKVDLKKCKEKGVRVTNTPDVLTEDVADIAIGLALAVMRRIPQADGYVRAGNWKATGDFRLTTRFSGKTVGIVGLGRIGMAIAKRAAAFGCPISYYSRTEKPETNFKYHPTIIELASNCNVLVVACPLTEETHHIVNRDVMDALGPKGVLVNIGRGSHVDEPELVKALVEGRLGGAGLDVYEEEPHVPEELFGLENVVLLPHVGSGTLETRKVMADLVLGNLEAHVQNKPLLTPVV</sequence>
<dbReference type="InterPro" id="IPR036291">
    <property type="entry name" value="NAD(P)-bd_dom_sf"/>
</dbReference>
<dbReference type="SUPFAM" id="SSF52283">
    <property type="entry name" value="Formate/glycerate dehydrogenase catalytic domain-like"/>
    <property type="match status" value="1"/>
</dbReference>
<evidence type="ECO:0000313" key="8">
    <source>
        <dbReference type="Proteomes" id="UP001179952"/>
    </source>
</evidence>
<name>A0AAV9AM78_ACOGR</name>
<evidence type="ECO:0000256" key="1">
    <source>
        <dbReference type="ARBA" id="ARBA00022857"/>
    </source>
</evidence>
<dbReference type="GO" id="GO:0016618">
    <property type="term" value="F:hydroxypyruvate reductase [NAD(P)H] activity"/>
    <property type="evidence" value="ECO:0007669"/>
    <property type="project" value="TreeGrafter"/>
</dbReference>
<dbReference type="EMBL" id="JAUJYN010000008">
    <property type="protein sequence ID" value="KAK1265263.1"/>
    <property type="molecule type" value="Genomic_DNA"/>
</dbReference>
<keyword evidence="3" id="KW-0520">NAD</keyword>
<dbReference type="PANTHER" id="PTHR10996">
    <property type="entry name" value="2-HYDROXYACID DEHYDROGENASE-RELATED"/>
    <property type="match status" value="1"/>
</dbReference>
<dbReference type="Proteomes" id="UP001179952">
    <property type="component" value="Unassembled WGS sequence"/>
</dbReference>
<accession>A0AAV9AM78</accession>
<organism evidence="7 8">
    <name type="scientific">Acorus gramineus</name>
    <name type="common">Dwarf sweet flag</name>
    <dbReference type="NCBI Taxonomy" id="55184"/>
    <lineage>
        <taxon>Eukaryota</taxon>
        <taxon>Viridiplantae</taxon>
        <taxon>Streptophyta</taxon>
        <taxon>Embryophyta</taxon>
        <taxon>Tracheophyta</taxon>
        <taxon>Spermatophyta</taxon>
        <taxon>Magnoliopsida</taxon>
        <taxon>Liliopsida</taxon>
        <taxon>Acoraceae</taxon>
        <taxon>Acorus</taxon>
    </lineage>
</organism>
<comment type="similarity">
    <text evidence="4">Belongs to the D-isomer specific 2-hydroxyacid dehydrogenase family.</text>
</comment>
<evidence type="ECO:0000313" key="7">
    <source>
        <dbReference type="EMBL" id="KAK1265263.1"/>
    </source>
</evidence>
<evidence type="ECO:0000259" key="6">
    <source>
        <dbReference type="Pfam" id="PF02826"/>
    </source>
</evidence>
<keyword evidence="1" id="KW-0521">NADP</keyword>
<dbReference type="Gene3D" id="3.40.50.720">
    <property type="entry name" value="NAD(P)-binding Rossmann-like Domain"/>
    <property type="match status" value="2"/>
</dbReference>
<comment type="caution">
    <text evidence="7">The sequence shown here is derived from an EMBL/GenBank/DDBJ whole genome shotgun (WGS) entry which is preliminary data.</text>
</comment>
<evidence type="ECO:0000256" key="4">
    <source>
        <dbReference type="RuleBase" id="RU003719"/>
    </source>
</evidence>
<dbReference type="Pfam" id="PF00389">
    <property type="entry name" value="2-Hacid_dh"/>
    <property type="match status" value="1"/>
</dbReference>
<dbReference type="PANTHER" id="PTHR10996:SF178">
    <property type="entry name" value="2-HYDROXYACID DEHYDROGENASE YGL185C-RELATED"/>
    <property type="match status" value="1"/>
</dbReference>
<dbReference type="AlphaFoldDB" id="A0AAV9AM78"/>
<dbReference type="InterPro" id="IPR029752">
    <property type="entry name" value="D-isomer_DH_CS1"/>
</dbReference>